<dbReference type="GO" id="GO:0004674">
    <property type="term" value="F:protein serine/threonine kinase activity"/>
    <property type="evidence" value="ECO:0007669"/>
    <property type="project" value="UniProtKB-EC"/>
</dbReference>
<comment type="catalytic activity">
    <reaction evidence="8">
        <text>L-seryl-[protein] + ATP = O-phospho-L-seryl-[protein] + ADP + H(+)</text>
        <dbReference type="Rhea" id="RHEA:17989"/>
        <dbReference type="Rhea" id="RHEA-COMP:9863"/>
        <dbReference type="Rhea" id="RHEA-COMP:11604"/>
        <dbReference type="ChEBI" id="CHEBI:15378"/>
        <dbReference type="ChEBI" id="CHEBI:29999"/>
        <dbReference type="ChEBI" id="CHEBI:30616"/>
        <dbReference type="ChEBI" id="CHEBI:83421"/>
        <dbReference type="ChEBI" id="CHEBI:456216"/>
        <dbReference type="EC" id="2.7.11.1"/>
    </reaction>
</comment>
<evidence type="ECO:0000256" key="8">
    <source>
        <dbReference type="ARBA" id="ARBA00048679"/>
    </source>
</evidence>
<dbReference type="InterPro" id="IPR011009">
    <property type="entry name" value="Kinase-like_dom_sf"/>
</dbReference>
<dbReference type="SUPFAM" id="SSF54184">
    <property type="entry name" value="Penicillin-binding protein 2x (pbp-2x), c-terminal domain"/>
    <property type="match status" value="1"/>
</dbReference>
<dbReference type="PROSITE" id="PS51178">
    <property type="entry name" value="PASTA"/>
    <property type="match status" value="3"/>
</dbReference>
<dbReference type="PROSITE" id="PS50011">
    <property type="entry name" value="PROTEIN_KINASE_DOM"/>
    <property type="match status" value="1"/>
</dbReference>
<keyword evidence="3 13" id="KW-0808">Transferase</keyword>
<evidence type="ECO:0000259" key="12">
    <source>
        <dbReference type="PROSITE" id="PS51178"/>
    </source>
</evidence>
<dbReference type="Gene3D" id="3.30.10.20">
    <property type="match status" value="3"/>
</dbReference>
<dbReference type="PROSITE" id="PS00107">
    <property type="entry name" value="PROTEIN_KINASE_ATP"/>
    <property type="match status" value="1"/>
</dbReference>
<evidence type="ECO:0000259" key="11">
    <source>
        <dbReference type="PROSITE" id="PS50011"/>
    </source>
</evidence>
<proteinExistence type="predicted"/>
<dbReference type="RefSeq" id="WP_307355140.1">
    <property type="nucleotide sequence ID" value="NZ_BAAACJ010000041.1"/>
</dbReference>
<dbReference type="NCBIfam" id="NF033483">
    <property type="entry name" value="PknB_PASTA_kin"/>
    <property type="match status" value="1"/>
</dbReference>
<comment type="caution">
    <text evidence="13">The sequence shown here is derived from an EMBL/GenBank/DDBJ whole genome shotgun (WGS) entry which is preliminary data.</text>
</comment>
<feature type="domain" description="Protein kinase" evidence="11">
    <location>
        <begin position="10"/>
        <end position="269"/>
    </location>
</feature>
<evidence type="ECO:0000256" key="9">
    <source>
        <dbReference type="PROSITE-ProRule" id="PRU10141"/>
    </source>
</evidence>
<evidence type="ECO:0000256" key="10">
    <source>
        <dbReference type="SAM" id="Phobius"/>
    </source>
</evidence>
<gene>
    <name evidence="13" type="ORF">QOZ93_000725</name>
</gene>
<dbReference type="PROSITE" id="PS00108">
    <property type="entry name" value="PROTEIN_KINASE_ST"/>
    <property type="match status" value="1"/>
</dbReference>
<keyword evidence="6 9" id="KW-0067">ATP-binding</keyword>
<feature type="domain" description="PASTA" evidence="12">
    <location>
        <begin position="377"/>
        <end position="443"/>
    </location>
</feature>
<dbReference type="PANTHER" id="PTHR43289:SF34">
    <property type="entry name" value="SERINE_THREONINE-PROTEIN KINASE YBDM-RELATED"/>
    <property type="match status" value="1"/>
</dbReference>
<keyword evidence="10" id="KW-0472">Membrane</keyword>
<feature type="domain" description="PASTA" evidence="12">
    <location>
        <begin position="513"/>
        <end position="583"/>
    </location>
</feature>
<dbReference type="EMBL" id="JAUSWN010000004">
    <property type="protein sequence ID" value="MDQ0478997.1"/>
    <property type="molecule type" value="Genomic_DNA"/>
</dbReference>
<evidence type="ECO:0000256" key="6">
    <source>
        <dbReference type="ARBA" id="ARBA00022840"/>
    </source>
</evidence>
<accession>A0ABU0JPI1</accession>
<dbReference type="Pfam" id="PF00069">
    <property type="entry name" value="Pkinase"/>
    <property type="match status" value="1"/>
</dbReference>
<dbReference type="CDD" id="cd14014">
    <property type="entry name" value="STKc_PknB_like"/>
    <property type="match status" value="1"/>
</dbReference>
<protein>
    <recommendedName>
        <fullName evidence="1">non-specific serine/threonine protein kinase</fullName>
        <ecNumber evidence="1">2.7.11.1</ecNumber>
    </recommendedName>
</protein>
<evidence type="ECO:0000256" key="7">
    <source>
        <dbReference type="ARBA" id="ARBA00047899"/>
    </source>
</evidence>
<dbReference type="PANTHER" id="PTHR43289">
    <property type="entry name" value="MITOGEN-ACTIVATED PROTEIN KINASE KINASE KINASE 20-RELATED"/>
    <property type="match status" value="1"/>
</dbReference>
<dbReference type="EC" id="2.7.11.1" evidence="1"/>
<dbReference type="Gene3D" id="1.10.510.10">
    <property type="entry name" value="Transferase(Phosphotransferase) domain 1"/>
    <property type="match status" value="1"/>
</dbReference>
<evidence type="ECO:0000256" key="4">
    <source>
        <dbReference type="ARBA" id="ARBA00022741"/>
    </source>
</evidence>
<dbReference type="InterPro" id="IPR000719">
    <property type="entry name" value="Prot_kinase_dom"/>
</dbReference>
<evidence type="ECO:0000256" key="3">
    <source>
        <dbReference type="ARBA" id="ARBA00022679"/>
    </source>
</evidence>
<name>A0ABU0JPI1_HATLI</name>
<sequence>MIGSVLGNRYEIIEKIGEGGMSEVFKAKCRVLNRYVAIKVLKKEFSTDNEFVEKFKLEATAAAALSCNNIVSIYDVGSQDGINYIVMELVTGKTLKQVIRDRTRLSFNETLDKGMQIARALECAHKNHIIHRDIKPQNILVTEDGIVKVTDFGIAKAMNSATITNTTKIIGSAHYFSPEQAKGSVVDFRTDIYSLGIVLYEMIVGKVPYDADSPVSVALKHIQESVVPPIQLNPYIPESMNKLILKAMEKDPNKRYQTIKEMISDMQMIQFNQNTDINVSSMDDTGDFTRIMDPITEEQLGKTNIHTPVNNLDKVKNEDYDEDEDIEYLDDDVEDDKDQDKDERKKIKIIKWSIIALVVLIVGIISTFSIKMIGLKGKKDVVVPTIIGLNKDEAKNKIEALGLNFVIEGEEENEKPKDTIIKSNPSEGEKVKKDSDVKVIISKGKGKEIVLKNFVGINFEEVKEMIKGEKLQVGNVTEQYNDIVPKGQVISQNPEPDTKVMENSSVDFVVSNGPESKSTRVPDLTNKTIQEAQALLKGANLKLGNTTTVPTPKKELDGKIINQSFEKNSEVKQGTYVNVTYYKFDLSLEFKNKK</sequence>
<dbReference type="SMART" id="SM00740">
    <property type="entry name" value="PASTA"/>
    <property type="match status" value="3"/>
</dbReference>
<keyword evidence="4 9" id="KW-0547">Nucleotide-binding</keyword>
<evidence type="ECO:0000256" key="2">
    <source>
        <dbReference type="ARBA" id="ARBA00022527"/>
    </source>
</evidence>
<feature type="transmembrane region" description="Helical" evidence="10">
    <location>
        <begin position="349"/>
        <end position="370"/>
    </location>
</feature>
<evidence type="ECO:0000313" key="14">
    <source>
        <dbReference type="Proteomes" id="UP001224418"/>
    </source>
</evidence>
<feature type="binding site" evidence="9">
    <location>
        <position position="39"/>
    </location>
    <ligand>
        <name>ATP</name>
        <dbReference type="ChEBI" id="CHEBI:30616"/>
    </ligand>
</feature>
<dbReference type="SMART" id="SM00220">
    <property type="entry name" value="S_TKc"/>
    <property type="match status" value="1"/>
</dbReference>
<dbReference type="InterPro" id="IPR017441">
    <property type="entry name" value="Protein_kinase_ATP_BS"/>
</dbReference>
<keyword evidence="10" id="KW-0812">Transmembrane</keyword>
<keyword evidence="5 13" id="KW-0418">Kinase</keyword>
<dbReference type="Pfam" id="PF03793">
    <property type="entry name" value="PASTA"/>
    <property type="match status" value="3"/>
</dbReference>
<comment type="catalytic activity">
    <reaction evidence="7">
        <text>L-threonyl-[protein] + ATP = O-phospho-L-threonyl-[protein] + ADP + H(+)</text>
        <dbReference type="Rhea" id="RHEA:46608"/>
        <dbReference type="Rhea" id="RHEA-COMP:11060"/>
        <dbReference type="Rhea" id="RHEA-COMP:11605"/>
        <dbReference type="ChEBI" id="CHEBI:15378"/>
        <dbReference type="ChEBI" id="CHEBI:30013"/>
        <dbReference type="ChEBI" id="CHEBI:30616"/>
        <dbReference type="ChEBI" id="CHEBI:61977"/>
        <dbReference type="ChEBI" id="CHEBI:456216"/>
        <dbReference type="EC" id="2.7.11.1"/>
    </reaction>
</comment>
<evidence type="ECO:0000256" key="1">
    <source>
        <dbReference type="ARBA" id="ARBA00012513"/>
    </source>
</evidence>
<feature type="domain" description="PASTA" evidence="12">
    <location>
        <begin position="446"/>
        <end position="512"/>
    </location>
</feature>
<keyword evidence="14" id="KW-1185">Reference proteome</keyword>
<keyword evidence="2" id="KW-0723">Serine/threonine-protein kinase</keyword>
<organism evidence="13 14">
    <name type="scientific">Hathewaya limosa</name>
    <name type="common">Clostridium limosum</name>
    <dbReference type="NCBI Taxonomy" id="1536"/>
    <lineage>
        <taxon>Bacteria</taxon>
        <taxon>Bacillati</taxon>
        <taxon>Bacillota</taxon>
        <taxon>Clostridia</taxon>
        <taxon>Eubacteriales</taxon>
        <taxon>Clostridiaceae</taxon>
        <taxon>Hathewaya</taxon>
    </lineage>
</organism>
<dbReference type="Proteomes" id="UP001224418">
    <property type="component" value="Unassembled WGS sequence"/>
</dbReference>
<evidence type="ECO:0000256" key="5">
    <source>
        <dbReference type="ARBA" id="ARBA00022777"/>
    </source>
</evidence>
<dbReference type="SUPFAM" id="SSF56112">
    <property type="entry name" value="Protein kinase-like (PK-like)"/>
    <property type="match status" value="1"/>
</dbReference>
<reference evidence="13 14" key="1">
    <citation type="submission" date="2023-07" db="EMBL/GenBank/DDBJ databases">
        <title>Genomic Encyclopedia of Type Strains, Phase IV (KMG-IV): sequencing the most valuable type-strain genomes for metagenomic binning, comparative biology and taxonomic classification.</title>
        <authorList>
            <person name="Goeker M."/>
        </authorList>
    </citation>
    <scope>NUCLEOTIDE SEQUENCE [LARGE SCALE GENOMIC DNA]</scope>
    <source>
        <strain evidence="13 14">DSM 1400</strain>
    </source>
</reference>
<dbReference type="InterPro" id="IPR005543">
    <property type="entry name" value="PASTA_dom"/>
</dbReference>
<evidence type="ECO:0000313" key="13">
    <source>
        <dbReference type="EMBL" id="MDQ0478997.1"/>
    </source>
</evidence>
<dbReference type="Gene3D" id="3.30.200.20">
    <property type="entry name" value="Phosphorylase Kinase, domain 1"/>
    <property type="match status" value="1"/>
</dbReference>
<dbReference type="InterPro" id="IPR008271">
    <property type="entry name" value="Ser/Thr_kinase_AS"/>
</dbReference>
<keyword evidence="10" id="KW-1133">Transmembrane helix</keyword>
<dbReference type="CDD" id="cd06577">
    <property type="entry name" value="PASTA_pknB"/>
    <property type="match status" value="3"/>
</dbReference>